<dbReference type="InterPro" id="IPR004839">
    <property type="entry name" value="Aminotransferase_I/II_large"/>
</dbReference>
<comment type="caution">
    <text evidence="4">The sequence shown here is derived from an EMBL/GenBank/DDBJ whole genome shotgun (WGS) entry which is preliminary data.</text>
</comment>
<dbReference type="InterPro" id="IPR015421">
    <property type="entry name" value="PyrdxlP-dep_Trfase_major"/>
</dbReference>
<comment type="cofactor">
    <cofactor evidence="1">
        <name>pyridoxal 5'-phosphate</name>
        <dbReference type="ChEBI" id="CHEBI:597326"/>
    </cofactor>
</comment>
<dbReference type="CDD" id="cd00609">
    <property type="entry name" value="AAT_like"/>
    <property type="match status" value="1"/>
</dbReference>
<dbReference type="SUPFAM" id="SSF53383">
    <property type="entry name" value="PLP-dependent transferases"/>
    <property type="match status" value="1"/>
</dbReference>
<proteinExistence type="predicted"/>
<organism evidence="4 5">
    <name type="scientific">Sphingomonas aerolata</name>
    <dbReference type="NCBI Taxonomy" id="185951"/>
    <lineage>
        <taxon>Bacteria</taxon>
        <taxon>Pseudomonadati</taxon>
        <taxon>Pseudomonadota</taxon>
        <taxon>Alphaproteobacteria</taxon>
        <taxon>Sphingomonadales</taxon>
        <taxon>Sphingomonadaceae</taxon>
        <taxon>Sphingomonas</taxon>
    </lineage>
</organism>
<dbReference type="GO" id="GO:0030170">
    <property type="term" value="F:pyridoxal phosphate binding"/>
    <property type="evidence" value="ECO:0007669"/>
    <property type="project" value="InterPro"/>
</dbReference>
<dbReference type="InterPro" id="IPR015424">
    <property type="entry name" value="PyrdxlP-dep_Trfase"/>
</dbReference>
<keyword evidence="2" id="KW-0663">Pyridoxal phosphate</keyword>
<dbReference type="EMBL" id="PZZN01000003">
    <property type="protein sequence ID" value="PTM44575.1"/>
    <property type="molecule type" value="Genomic_DNA"/>
</dbReference>
<evidence type="ECO:0000259" key="3">
    <source>
        <dbReference type="Pfam" id="PF00155"/>
    </source>
</evidence>
<evidence type="ECO:0000256" key="2">
    <source>
        <dbReference type="ARBA" id="ARBA00022898"/>
    </source>
</evidence>
<sequence length="345" mass="36375">MAKASSNAAASPAQGTHVHALMEHGGRIDSAQALYPHAPRPWLDLSTGINPCAWEPPANLAVDLRSLPSPAALATLEAVAARHFGTDPARVVALPGTEIGLRLLGGLGLPARARHVGPSYATHEAVFPARISIDSLTDEATHGGTILLANPNNPDGRLVSPDALRPVIDRLRENAGWLVVDEAFADTLPDAGLSSHLSAADPVILFRSFGKFFGLAGVRLGFMIAPPSIVARVRDRLGSWPISATALAIGTAAYADRDWIETTRAQLVTRAAALDAVLLRHGLTATGACPLFRLIATDDAKSLFERLNMAGILTRPFTYDPRWLRLGVPADATALARLDAALAHG</sequence>
<feature type="domain" description="Aminotransferase class I/classII large" evidence="3">
    <location>
        <begin position="139"/>
        <end position="332"/>
    </location>
</feature>
<dbReference type="InterPro" id="IPR015422">
    <property type="entry name" value="PyrdxlP-dep_Trfase_small"/>
</dbReference>
<reference evidence="4 5" key="1">
    <citation type="submission" date="2018-04" db="EMBL/GenBank/DDBJ databases">
        <title>Genomic Encyclopedia of Type Strains, Phase III (KMG-III): the genomes of soil and plant-associated and newly described type strains.</title>
        <authorList>
            <person name="Whitman W."/>
        </authorList>
    </citation>
    <scope>NUCLEOTIDE SEQUENCE [LARGE SCALE GENOMIC DNA]</scope>
    <source>
        <strain evidence="4 5">NW12</strain>
    </source>
</reference>
<keyword evidence="5" id="KW-1185">Reference proteome</keyword>
<dbReference type="PANTHER" id="PTHR42885:SF1">
    <property type="entry name" value="THREONINE-PHOSPHATE DECARBOXYLASE"/>
    <property type="match status" value="1"/>
</dbReference>
<evidence type="ECO:0000313" key="5">
    <source>
        <dbReference type="Proteomes" id="UP000240996"/>
    </source>
</evidence>
<dbReference type="AlphaFoldDB" id="A0A2T4YME3"/>
<dbReference type="Pfam" id="PF00155">
    <property type="entry name" value="Aminotran_1_2"/>
    <property type="match status" value="1"/>
</dbReference>
<dbReference type="Gene3D" id="3.40.640.10">
    <property type="entry name" value="Type I PLP-dependent aspartate aminotransferase-like (Major domain)"/>
    <property type="match status" value="1"/>
</dbReference>
<dbReference type="Gene3D" id="3.90.1150.10">
    <property type="entry name" value="Aspartate Aminotransferase, domain 1"/>
    <property type="match status" value="1"/>
</dbReference>
<protein>
    <submittedName>
        <fullName evidence="4">L-threonine O-3-phosphate decarboxylase</fullName>
    </submittedName>
</protein>
<dbReference type="PANTHER" id="PTHR42885">
    <property type="entry name" value="HISTIDINOL-PHOSPHATE AMINOTRANSFERASE-RELATED"/>
    <property type="match status" value="1"/>
</dbReference>
<gene>
    <name evidence="4" type="ORF">C8J24_2782</name>
</gene>
<dbReference type="Proteomes" id="UP000240996">
    <property type="component" value="Unassembled WGS sequence"/>
</dbReference>
<evidence type="ECO:0000256" key="1">
    <source>
        <dbReference type="ARBA" id="ARBA00001933"/>
    </source>
</evidence>
<accession>A0A2T4YME3</accession>
<evidence type="ECO:0000313" key="4">
    <source>
        <dbReference type="EMBL" id="PTM44575.1"/>
    </source>
</evidence>
<name>A0A2T4YME3_9SPHN</name>